<dbReference type="InterPro" id="IPR008915">
    <property type="entry name" value="Peptidase_M50"/>
</dbReference>
<evidence type="ECO:0000256" key="6">
    <source>
        <dbReference type="ARBA" id="ARBA00022801"/>
    </source>
</evidence>
<feature type="transmembrane region" description="Helical" evidence="11">
    <location>
        <begin position="277"/>
        <end position="296"/>
    </location>
</feature>
<feature type="domain" description="PDZ" evidence="12">
    <location>
        <begin position="93"/>
        <end position="158"/>
    </location>
</feature>
<dbReference type="PROSITE" id="PS50106">
    <property type="entry name" value="PDZ"/>
    <property type="match status" value="1"/>
</dbReference>
<dbReference type="Pfam" id="PF17820">
    <property type="entry name" value="PDZ_6"/>
    <property type="match status" value="1"/>
</dbReference>
<evidence type="ECO:0000256" key="4">
    <source>
        <dbReference type="ARBA" id="ARBA00022670"/>
    </source>
</evidence>
<dbReference type="EMBL" id="CP063845">
    <property type="protein sequence ID" value="UFP95892.1"/>
    <property type="molecule type" value="Genomic_DNA"/>
</dbReference>
<keyword evidence="10 11" id="KW-0472">Membrane</keyword>
<dbReference type="CDD" id="cd06163">
    <property type="entry name" value="S2P-M50_PDZ_RseP-like"/>
    <property type="match status" value="1"/>
</dbReference>
<evidence type="ECO:0000259" key="12">
    <source>
        <dbReference type="PROSITE" id="PS50106"/>
    </source>
</evidence>
<comment type="similarity">
    <text evidence="3 11">Belongs to the peptidase M50B family.</text>
</comment>
<evidence type="ECO:0000256" key="11">
    <source>
        <dbReference type="RuleBase" id="RU362031"/>
    </source>
</evidence>
<dbReference type="Pfam" id="PF02163">
    <property type="entry name" value="Peptidase_M50"/>
    <property type="match status" value="1"/>
</dbReference>
<proteinExistence type="inferred from homology"/>
<dbReference type="GO" id="GO:0008237">
    <property type="term" value="F:metallopeptidase activity"/>
    <property type="evidence" value="ECO:0007669"/>
    <property type="project" value="UniProtKB-KW"/>
</dbReference>
<evidence type="ECO:0000256" key="1">
    <source>
        <dbReference type="ARBA" id="ARBA00001947"/>
    </source>
</evidence>
<evidence type="ECO:0000256" key="2">
    <source>
        <dbReference type="ARBA" id="ARBA00004141"/>
    </source>
</evidence>
<evidence type="ECO:0000256" key="3">
    <source>
        <dbReference type="ARBA" id="ARBA00007931"/>
    </source>
</evidence>
<dbReference type="Proteomes" id="UP001054846">
    <property type="component" value="Chromosome"/>
</dbReference>
<keyword evidence="7 11" id="KW-0862">Zinc</keyword>
<dbReference type="NCBIfam" id="TIGR00054">
    <property type="entry name" value="RIP metalloprotease RseP"/>
    <property type="match status" value="1"/>
</dbReference>
<dbReference type="InterPro" id="IPR036034">
    <property type="entry name" value="PDZ_sf"/>
</dbReference>
<keyword evidence="6 11" id="KW-0378">Hydrolase</keyword>
<keyword evidence="5 11" id="KW-0812">Transmembrane</keyword>
<evidence type="ECO:0000256" key="9">
    <source>
        <dbReference type="ARBA" id="ARBA00023049"/>
    </source>
</evidence>
<evidence type="ECO:0000256" key="8">
    <source>
        <dbReference type="ARBA" id="ARBA00022989"/>
    </source>
</evidence>
<comment type="cofactor">
    <cofactor evidence="1 11">
        <name>Zn(2+)</name>
        <dbReference type="ChEBI" id="CHEBI:29105"/>
    </cofactor>
</comment>
<dbReference type="EC" id="3.4.24.-" evidence="11"/>
<dbReference type="Gene3D" id="2.30.42.10">
    <property type="match status" value="1"/>
</dbReference>
<dbReference type="SUPFAM" id="SSF50156">
    <property type="entry name" value="PDZ domain-like"/>
    <property type="match status" value="1"/>
</dbReference>
<evidence type="ECO:0000256" key="7">
    <source>
        <dbReference type="ARBA" id="ARBA00022833"/>
    </source>
</evidence>
<accession>A0ABY3PQK2</accession>
<feature type="transmembrane region" description="Helical" evidence="11">
    <location>
        <begin position="324"/>
        <end position="342"/>
    </location>
</feature>
<sequence length="350" mass="37081">MFVLLSILVLGLLIVVHELGHFLAARWQHIRVSRFSIGFGPVIARYQGPEVEYALRALPLGGYVGFPDDDPDSGISKDDPNLLKNRPILDRTIVLLAGVTANFVFGYLVLLALVVLGGVPETQVRPGALIQQVTAGQAAERAGLEAGDVVLEAAGRPIGSGDGALAQLSRVFEANPDKPVDLVIRRGEQRRPVALTPSTQGKVGVSLSANGTVTRRAPRDVAEVFTSSATAYGRIAVTTLNGFGQLFTGRAGLDQLTGPVGIVAVTAQAAQSDWLNLFYVAALISFNLAVLNLLPLPALDGGQLVFVIAEALRGKPVPEPVQNYVNQAGMLVLLGLGVLLIFRDTFNLLQ</sequence>
<evidence type="ECO:0000313" key="14">
    <source>
        <dbReference type="Proteomes" id="UP001054846"/>
    </source>
</evidence>
<gene>
    <name evidence="13" type="primary">rseP</name>
    <name evidence="13" type="ORF">ISF26_06630</name>
</gene>
<dbReference type="RefSeq" id="WP_230843123.1">
    <property type="nucleotide sequence ID" value="NZ_CP063845.1"/>
</dbReference>
<name>A0ABY3PQK2_9CYAN</name>
<evidence type="ECO:0000256" key="10">
    <source>
        <dbReference type="ARBA" id="ARBA00023136"/>
    </source>
</evidence>
<dbReference type="InterPro" id="IPR001478">
    <property type="entry name" value="PDZ"/>
</dbReference>
<dbReference type="InterPro" id="IPR004387">
    <property type="entry name" value="Pept_M50_Zn"/>
</dbReference>
<organism evidence="13 14">
    <name type="scientific">Gloeobacter morelensis MG652769</name>
    <dbReference type="NCBI Taxonomy" id="2781736"/>
    <lineage>
        <taxon>Bacteria</taxon>
        <taxon>Bacillati</taxon>
        <taxon>Cyanobacteriota</taxon>
        <taxon>Cyanophyceae</taxon>
        <taxon>Gloeobacterales</taxon>
        <taxon>Gloeobacteraceae</taxon>
        <taxon>Gloeobacter</taxon>
        <taxon>Gloeobacter morelensis</taxon>
    </lineage>
</organism>
<keyword evidence="4" id="KW-0645">Protease</keyword>
<dbReference type="PANTHER" id="PTHR42837">
    <property type="entry name" value="REGULATOR OF SIGMA-E PROTEASE RSEP"/>
    <property type="match status" value="1"/>
</dbReference>
<dbReference type="SMART" id="SM00228">
    <property type="entry name" value="PDZ"/>
    <property type="match status" value="1"/>
</dbReference>
<reference evidence="13 14" key="1">
    <citation type="journal article" date="2021" name="Genome Biol. Evol.">
        <title>Complete Genome Sequencing of a Novel Gloeobacter Species from a Waterfall Cave in Mexico.</title>
        <authorList>
            <person name="Saw J.H."/>
            <person name="Cardona T."/>
            <person name="Montejano G."/>
        </authorList>
    </citation>
    <scope>NUCLEOTIDE SEQUENCE [LARGE SCALE GENOMIC DNA]</scope>
    <source>
        <strain evidence="13">MG652769</strain>
    </source>
</reference>
<keyword evidence="14" id="KW-1185">Reference proteome</keyword>
<protein>
    <recommendedName>
        <fullName evidence="11">Zinc metalloprotease</fullName>
        <ecNumber evidence="11">3.4.24.-</ecNumber>
    </recommendedName>
</protein>
<evidence type="ECO:0000256" key="5">
    <source>
        <dbReference type="ARBA" id="ARBA00022692"/>
    </source>
</evidence>
<evidence type="ECO:0000313" key="13">
    <source>
        <dbReference type="EMBL" id="UFP95892.1"/>
    </source>
</evidence>
<keyword evidence="11" id="KW-0479">Metal-binding</keyword>
<dbReference type="PANTHER" id="PTHR42837:SF2">
    <property type="entry name" value="MEMBRANE METALLOPROTEASE ARASP2, CHLOROPLASTIC-RELATED"/>
    <property type="match status" value="1"/>
</dbReference>
<comment type="subcellular location">
    <subcellularLocation>
        <location evidence="2">Membrane</location>
        <topology evidence="2">Multi-pass membrane protein</topology>
    </subcellularLocation>
</comment>
<keyword evidence="9 11" id="KW-0482">Metalloprotease</keyword>
<keyword evidence="8 11" id="KW-1133">Transmembrane helix</keyword>
<feature type="transmembrane region" description="Helical" evidence="11">
    <location>
        <begin position="93"/>
        <end position="116"/>
    </location>
</feature>
<dbReference type="InterPro" id="IPR041489">
    <property type="entry name" value="PDZ_6"/>
</dbReference>